<name>A0ABY6BJR0_9GAMM</name>
<gene>
    <name evidence="2" type="ORF">N4264_11630</name>
</gene>
<keyword evidence="2" id="KW-0378">Hydrolase</keyword>
<dbReference type="PRINTS" id="PR00111">
    <property type="entry name" value="ABHYDROLASE"/>
</dbReference>
<dbReference type="PANTHER" id="PTHR46438:SF11">
    <property type="entry name" value="LIPASE-RELATED"/>
    <property type="match status" value="1"/>
</dbReference>
<evidence type="ECO:0000313" key="3">
    <source>
        <dbReference type="Proteomes" id="UP001064632"/>
    </source>
</evidence>
<evidence type="ECO:0000259" key="1">
    <source>
        <dbReference type="Pfam" id="PF00561"/>
    </source>
</evidence>
<reference evidence="2" key="1">
    <citation type="submission" date="2022-09" db="EMBL/GenBank/DDBJ databases">
        <title>Tahibacter sp. nov., isolated from a fresh water.</title>
        <authorList>
            <person name="Baek J.H."/>
            <person name="Lee J.K."/>
            <person name="Kim J.M."/>
            <person name="Jeon C.O."/>
        </authorList>
    </citation>
    <scope>NUCLEOTIDE SEQUENCE</scope>
    <source>
        <strain evidence="2">W38</strain>
    </source>
</reference>
<dbReference type="EMBL" id="CP104694">
    <property type="protein sequence ID" value="UXI70251.1"/>
    <property type="molecule type" value="Genomic_DNA"/>
</dbReference>
<evidence type="ECO:0000313" key="2">
    <source>
        <dbReference type="EMBL" id="UXI70251.1"/>
    </source>
</evidence>
<dbReference type="Gene3D" id="3.40.50.1820">
    <property type="entry name" value="alpha/beta hydrolase"/>
    <property type="match status" value="1"/>
</dbReference>
<dbReference type="GO" id="GO:0016787">
    <property type="term" value="F:hydrolase activity"/>
    <property type="evidence" value="ECO:0007669"/>
    <property type="project" value="UniProtKB-KW"/>
</dbReference>
<dbReference type="SUPFAM" id="SSF53474">
    <property type="entry name" value="alpha/beta-Hydrolases"/>
    <property type="match status" value="1"/>
</dbReference>
<accession>A0ABY6BJR0</accession>
<keyword evidence="3" id="KW-1185">Reference proteome</keyword>
<dbReference type="InterPro" id="IPR029058">
    <property type="entry name" value="AB_hydrolase_fold"/>
</dbReference>
<organism evidence="2 3">
    <name type="scientific">Tahibacter amnicola</name>
    <dbReference type="NCBI Taxonomy" id="2976241"/>
    <lineage>
        <taxon>Bacteria</taxon>
        <taxon>Pseudomonadati</taxon>
        <taxon>Pseudomonadota</taxon>
        <taxon>Gammaproteobacteria</taxon>
        <taxon>Lysobacterales</taxon>
        <taxon>Rhodanobacteraceae</taxon>
        <taxon>Tahibacter</taxon>
    </lineage>
</organism>
<dbReference type="Proteomes" id="UP001064632">
    <property type="component" value="Chromosome"/>
</dbReference>
<dbReference type="PANTHER" id="PTHR46438">
    <property type="entry name" value="ALPHA/BETA-HYDROLASES SUPERFAMILY PROTEIN"/>
    <property type="match status" value="1"/>
</dbReference>
<dbReference type="Pfam" id="PF00561">
    <property type="entry name" value="Abhydrolase_1"/>
    <property type="match status" value="1"/>
</dbReference>
<sequence length="295" mass="32379">MSPDFVPDDQFLTLGGNRIRYWSAGEQGTSVVLVHALGASIEYWGRVIGPLATHHRVFALDLLGFGQSDKPEVAYAEPLLAGVVREFVDALRLQRFALVGNSMGGAVAQRVTRDIRDRVSRLILVCAGGLGYGISRRVCALSLPLLGEWVSRPRKAFVDRLVKGCVAQQDAVAPSLLDAALRYFQSPGAHQAFLRTLRNGIGFRGQRAAIVDAHRAAFPALPPTLVMWGDCDPLIPFDYADAIGNIPHRQVHRFADCGHYPQLEHPGEFCRVTLNFLREQQDAALDGYQPLTAAR</sequence>
<protein>
    <submittedName>
        <fullName evidence="2">Alpha/beta fold hydrolase</fullName>
    </submittedName>
</protein>
<proteinExistence type="predicted"/>
<dbReference type="RefSeq" id="WP_261697202.1">
    <property type="nucleotide sequence ID" value="NZ_CP104694.1"/>
</dbReference>
<dbReference type="InterPro" id="IPR000073">
    <property type="entry name" value="AB_hydrolase_1"/>
</dbReference>
<feature type="domain" description="AB hydrolase-1" evidence="1">
    <location>
        <begin position="30"/>
        <end position="266"/>
    </location>
</feature>